<feature type="region of interest" description="Disordered" evidence="5">
    <location>
        <begin position="88"/>
        <end position="107"/>
    </location>
</feature>
<evidence type="ECO:0000259" key="7">
    <source>
        <dbReference type="PROSITE" id="PS51469"/>
    </source>
</evidence>
<dbReference type="Gene3D" id="2.60.120.260">
    <property type="entry name" value="Galactose-binding domain-like"/>
    <property type="match status" value="1"/>
</dbReference>
<protein>
    <recommendedName>
        <fullName evidence="7">SUN domain-containing protein</fullName>
    </recommendedName>
</protein>
<evidence type="ECO:0000256" key="2">
    <source>
        <dbReference type="ARBA" id="ARBA00022692"/>
    </source>
</evidence>
<evidence type="ECO:0000256" key="3">
    <source>
        <dbReference type="ARBA" id="ARBA00022989"/>
    </source>
</evidence>
<organism evidence="8 9">
    <name type="scientific">Phyllosticta capitalensis</name>
    <dbReference type="NCBI Taxonomy" id="121624"/>
    <lineage>
        <taxon>Eukaryota</taxon>
        <taxon>Fungi</taxon>
        <taxon>Dikarya</taxon>
        <taxon>Ascomycota</taxon>
        <taxon>Pezizomycotina</taxon>
        <taxon>Dothideomycetes</taxon>
        <taxon>Dothideomycetes incertae sedis</taxon>
        <taxon>Botryosphaeriales</taxon>
        <taxon>Phyllostictaceae</taxon>
        <taxon>Phyllosticta</taxon>
    </lineage>
</organism>
<feature type="compositionally biased region" description="Polar residues" evidence="5">
    <location>
        <begin position="205"/>
        <end position="219"/>
    </location>
</feature>
<comment type="caution">
    <text evidence="8">The sequence shown here is derived from an EMBL/GenBank/DDBJ whole genome shotgun (WGS) entry which is preliminary data.</text>
</comment>
<evidence type="ECO:0000313" key="8">
    <source>
        <dbReference type="EMBL" id="KAK8235840.1"/>
    </source>
</evidence>
<feature type="transmembrane region" description="Helical" evidence="6">
    <location>
        <begin position="253"/>
        <end position="278"/>
    </location>
</feature>
<dbReference type="PANTHER" id="PTHR12911:SF8">
    <property type="entry name" value="KLAROID PROTEIN-RELATED"/>
    <property type="match status" value="1"/>
</dbReference>
<keyword evidence="9" id="KW-1185">Reference proteome</keyword>
<feature type="compositionally biased region" description="Polar residues" evidence="5">
    <location>
        <begin position="34"/>
        <end position="44"/>
    </location>
</feature>
<evidence type="ECO:0000256" key="1">
    <source>
        <dbReference type="ARBA" id="ARBA00004370"/>
    </source>
</evidence>
<dbReference type="PANTHER" id="PTHR12911">
    <property type="entry name" value="SAD1/UNC-84-LIKE PROTEIN-RELATED"/>
    <property type="match status" value="1"/>
</dbReference>
<dbReference type="Proteomes" id="UP001492380">
    <property type="component" value="Unassembled WGS sequence"/>
</dbReference>
<reference evidence="8 9" key="1">
    <citation type="submission" date="2024-04" db="EMBL/GenBank/DDBJ databases">
        <title>Phyllosticta paracitricarpa is synonymous to the EU quarantine fungus P. citricarpa based on phylogenomic analyses.</title>
        <authorList>
            <consortium name="Lawrence Berkeley National Laboratory"/>
            <person name="Van Ingen-Buijs V.A."/>
            <person name="Van Westerhoven A.C."/>
            <person name="Haridas S."/>
            <person name="Skiadas P."/>
            <person name="Martin F."/>
            <person name="Groenewald J.Z."/>
            <person name="Crous P.W."/>
            <person name="Seidl M.F."/>
        </authorList>
    </citation>
    <scope>NUCLEOTIDE SEQUENCE [LARGE SCALE GENOMIC DNA]</scope>
    <source>
        <strain evidence="8 9">CBS 123374</strain>
    </source>
</reference>
<keyword evidence="3 6" id="KW-1133">Transmembrane helix</keyword>
<dbReference type="EMBL" id="JBBWRZ010000005">
    <property type="protein sequence ID" value="KAK8235840.1"/>
    <property type="molecule type" value="Genomic_DNA"/>
</dbReference>
<dbReference type="InterPro" id="IPR045119">
    <property type="entry name" value="SUN1-5"/>
</dbReference>
<feature type="region of interest" description="Disordered" evidence="5">
    <location>
        <begin position="120"/>
        <end position="178"/>
    </location>
</feature>
<evidence type="ECO:0000256" key="5">
    <source>
        <dbReference type="SAM" id="MobiDB-lite"/>
    </source>
</evidence>
<accession>A0ABR1YSA9</accession>
<dbReference type="PROSITE" id="PS51469">
    <property type="entry name" value="SUN"/>
    <property type="match status" value="1"/>
</dbReference>
<gene>
    <name evidence="8" type="ORF">HDK90DRAFT_525327</name>
</gene>
<keyword evidence="4 6" id="KW-0472">Membrane</keyword>
<feature type="domain" description="SUN" evidence="7">
    <location>
        <begin position="473"/>
        <end position="682"/>
    </location>
</feature>
<proteinExistence type="predicted"/>
<keyword evidence="2 6" id="KW-0812">Transmembrane</keyword>
<sequence length="694" mass="76511">MATAVHLFAALNVPDTSRPRSRRGSSASIVVPTGPSNATRSRGQTPIPGMENDPMRRATARAGSSVPNAGQHGHLTNQPTKNSTAYGGTGAISAGVPGGGSPPQNPAAPLVNFADSFAEPIAATPTPGPSRFRETSTGRSTSAVRERGRGRGTSHPLSPINEHSCHGSASASPSAAGRSIQRNLNGAFSVSGHDVPVPSIEGPDNTFQNETVGPQTVQSAEPREQSPAESIDSSRTGWTKLQRMGSSFVNCSWYFIALLHYAFLACIIVDMIFIARMWPPSYFNFRKGQVNVLFHSSEATHQLRVDQAGLKAESLRLDDRLTNLFREFDKLQNGYDTLRSHMPENLILPSVGENGQAIIPESFWTAARAFSQATGEDNRQGSEFWKHFMDNNAARLEAYLSTNTNSLLKKAVQKDVIVDRDTVIGMIKDRIDQLEHTMPHITQGNLTYALDQIIVANMREVLTTVNFFSLGLGAKINPDFTSPSLAALNDITIWGAKVRNLKNLWVPSHYHYAYRDAKAQALTTWQEENDCWCTPKSNSGQAQIGIKMYHTIYPTRMVVEHIPKGATLDITTAPQRIELWLEVKDVKKRKMLQEAVKEMIKSRTGQDTDKPDNKLESLKEEYVFVGSFDYDINAPNYVQSLEPLVSLAGLEIPVKNTIVRVSKNYGQEFTCLYRVRMLGQLVGEVNKRDDARFP</sequence>
<evidence type="ECO:0000313" key="9">
    <source>
        <dbReference type="Proteomes" id="UP001492380"/>
    </source>
</evidence>
<dbReference type="InterPro" id="IPR012919">
    <property type="entry name" value="SUN_dom"/>
</dbReference>
<name>A0ABR1YSA9_9PEZI</name>
<feature type="region of interest" description="Disordered" evidence="5">
    <location>
        <begin position="15"/>
        <end position="80"/>
    </location>
</feature>
<comment type="subcellular location">
    <subcellularLocation>
        <location evidence="1">Membrane</location>
    </subcellularLocation>
</comment>
<evidence type="ECO:0000256" key="4">
    <source>
        <dbReference type="ARBA" id="ARBA00023136"/>
    </source>
</evidence>
<feature type="region of interest" description="Disordered" evidence="5">
    <location>
        <begin position="191"/>
        <end position="233"/>
    </location>
</feature>
<evidence type="ECO:0000256" key="6">
    <source>
        <dbReference type="SAM" id="Phobius"/>
    </source>
</evidence>